<protein>
    <submittedName>
        <fullName evidence="1">Uncharacterized protein</fullName>
    </submittedName>
</protein>
<accession>A0A5N6Z562</accession>
<sequence>MVVFAMFCSLNYFPPKENCAVSSIEHAQFVESSTVRRKFASASVFHHSGSIFSDCNMSPLSENGVCETSLEEESRTLAMGNRVSSSTSGNFSYGFFPMPIGLGVFDDELVKEVATIITTEA</sequence>
<reference evidence="2" key="1">
    <citation type="submission" date="2019-04" db="EMBL/GenBank/DDBJ databases">
        <title>Friends and foes A comparative genomics studyof 23 Aspergillus species from section Flavi.</title>
        <authorList>
            <consortium name="DOE Joint Genome Institute"/>
            <person name="Kjaerbolling I."/>
            <person name="Vesth T."/>
            <person name="Frisvad J.C."/>
            <person name="Nybo J.L."/>
            <person name="Theobald S."/>
            <person name="Kildgaard S."/>
            <person name="Isbrandt T."/>
            <person name="Kuo A."/>
            <person name="Sato A."/>
            <person name="Lyhne E.K."/>
            <person name="Kogle M.E."/>
            <person name="Wiebenga A."/>
            <person name="Kun R.S."/>
            <person name="Lubbers R.J."/>
            <person name="Makela M.R."/>
            <person name="Barry K."/>
            <person name="Chovatia M."/>
            <person name="Clum A."/>
            <person name="Daum C."/>
            <person name="Haridas S."/>
            <person name="He G."/>
            <person name="LaButti K."/>
            <person name="Lipzen A."/>
            <person name="Mondo S."/>
            <person name="Riley R."/>
            <person name="Salamov A."/>
            <person name="Simmons B.A."/>
            <person name="Magnuson J.K."/>
            <person name="Henrissat B."/>
            <person name="Mortensen U.H."/>
            <person name="Larsen T.O."/>
            <person name="Devries R.P."/>
            <person name="Grigoriev I.V."/>
            <person name="Machida M."/>
            <person name="Baker S.E."/>
            <person name="Andersen M.R."/>
        </authorList>
    </citation>
    <scope>NUCLEOTIDE SEQUENCE [LARGE SCALE GENOMIC DNA]</scope>
    <source>
        <strain evidence="2">CBS 553.77</strain>
    </source>
</reference>
<gene>
    <name evidence="1" type="ORF">BDV28DRAFT_149186</name>
</gene>
<organism evidence="1 2">
    <name type="scientific">Aspergillus coremiiformis</name>
    <dbReference type="NCBI Taxonomy" id="138285"/>
    <lineage>
        <taxon>Eukaryota</taxon>
        <taxon>Fungi</taxon>
        <taxon>Dikarya</taxon>
        <taxon>Ascomycota</taxon>
        <taxon>Pezizomycotina</taxon>
        <taxon>Eurotiomycetes</taxon>
        <taxon>Eurotiomycetidae</taxon>
        <taxon>Eurotiales</taxon>
        <taxon>Aspergillaceae</taxon>
        <taxon>Aspergillus</taxon>
        <taxon>Aspergillus subgen. Circumdati</taxon>
    </lineage>
</organism>
<dbReference type="EMBL" id="ML739136">
    <property type="protein sequence ID" value="KAE8352263.1"/>
    <property type="molecule type" value="Genomic_DNA"/>
</dbReference>
<keyword evidence="2" id="KW-1185">Reference proteome</keyword>
<name>A0A5N6Z562_9EURO</name>
<evidence type="ECO:0000313" key="1">
    <source>
        <dbReference type="EMBL" id="KAE8352263.1"/>
    </source>
</evidence>
<evidence type="ECO:0000313" key="2">
    <source>
        <dbReference type="Proteomes" id="UP000327118"/>
    </source>
</evidence>
<dbReference type="OrthoDB" id="47059at2759"/>
<dbReference type="Proteomes" id="UP000327118">
    <property type="component" value="Unassembled WGS sequence"/>
</dbReference>
<proteinExistence type="predicted"/>
<dbReference type="AlphaFoldDB" id="A0A5N6Z562"/>